<organism evidence="1 2">
    <name type="scientific">Phytophthora rubi</name>
    <dbReference type="NCBI Taxonomy" id="129364"/>
    <lineage>
        <taxon>Eukaryota</taxon>
        <taxon>Sar</taxon>
        <taxon>Stramenopiles</taxon>
        <taxon>Oomycota</taxon>
        <taxon>Peronosporomycetes</taxon>
        <taxon>Peronosporales</taxon>
        <taxon>Peronosporaceae</taxon>
        <taxon>Phytophthora</taxon>
    </lineage>
</organism>
<accession>A0A6A4B9B6</accession>
<sequence>MVGVWPNSIGDCVASGVSCASKLRVCVASLLLLLSLGESFASATSV</sequence>
<evidence type="ECO:0000313" key="1">
    <source>
        <dbReference type="EMBL" id="KAE9268292.1"/>
    </source>
</evidence>
<gene>
    <name evidence="1" type="ORF">PR003_g31495</name>
</gene>
<name>A0A6A4B9B6_9STRA</name>
<protein>
    <submittedName>
        <fullName evidence="1">Uncharacterized protein</fullName>
    </submittedName>
</protein>
<reference evidence="1 2" key="1">
    <citation type="submission" date="2018-08" db="EMBL/GenBank/DDBJ databases">
        <title>Genomic investigation of the strawberry pathogen Phytophthora fragariae indicates pathogenicity is determined by transcriptional variation in three key races.</title>
        <authorList>
            <person name="Adams T.M."/>
            <person name="Armitage A.D."/>
            <person name="Sobczyk M.K."/>
            <person name="Bates H.J."/>
            <person name="Dunwell J.M."/>
            <person name="Nellist C.F."/>
            <person name="Harrison R.J."/>
        </authorList>
    </citation>
    <scope>NUCLEOTIDE SEQUENCE [LARGE SCALE GENOMIC DNA]</scope>
    <source>
        <strain evidence="1 2">SCRP333</strain>
    </source>
</reference>
<dbReference type="AlphaFoldDB" id="A0A6A4B9B6"/>
<comment type="caution">
    <text evidence="1">The sequence shown here is derived from an EMBL/GenBank/DDBJ whole genome shotgun (WGS) entry which is preliminary data.</text>
</comment>
<dbReference type="EMBL" id="QXFT01006687">
    <property type="protein sequence ID" value="KAE9268292.1"/>
    <property type="molecule type" value="Genomic_DNA"/>
</dbReference>
<keyword evidence="2" id="KW-1185">Reference proteome</keyword>
<evidence type="ECO:0000313" key="2">
    <source>
        <dbReference type="Proteomes" id="UP000434957"/>
    </source>
</evidence>
<dbReference type="Proteomes" id="UP000434957">
    <property type="component" value="Unassembled WGS sequence"/>
</dbReference>
<proteinExistence type="predicted"/>